<organism evidence="16 17">
    <name type="scientific">Eupransor demetentiae</name>
    <dbReference type="NCBI Taxonomy" id="3109584"/>
    <lineage>
        <taxon>Bacteria</taxon>
        <taxon>Bacillati</taxon>
        <taxon>Bacillota</taxon>
        <taxon>Bacilli</taxon>
        <taxon>Lactobacillales</taxon>
        <taxon>Lactobacillaceae</taxon>
        <taxon>Eupransor</taxon>
    </lineage>
</organism>
<keyword evidence="13" id="KW-0175">Coiled coil</keyword>
<feature type="coiled-coil region" evidence="13">
    <location>
        <begin position="139"/>
        <end position="185"/>
    </location>
</feature>
<keyword evidence="9" id="KW-0413">Isomerase</keyword>
<dbReference type="Gene3D" id="1.10.860.10">
    <property type="entry name" value="DNAb Helicase, Chain A"/>
    <property type="match status" value="1"/>
</dbReference>
<dbReference type="InterPro" id="IPR027417">
    <property type="entry name" value="P-loop_NTPase"/>
</dbReference>
<evidence type="ECO:0000256" key="5">
    <source>
        <dbReference type="ARBA" id="ARBA00022801"/>
    </source>
</evidence>
<dbReference type="SUPFAM" id="SSF52540">
    <property type="entry name" value="P-loop containing nucleoside triphosphate hydrolases"/>
    <property type="match status" value="1"/>
</dbReference>
<evidence type="ECO:0000256" key="6">
    <source>
        <dbReference type="ARBA" id="ARBA00022806"/>
    </source>
</evidence>
<evidence type="ECO:0000256" key="4">
    <source>
        <dbReference type="ARBA" id="ARBA00022741"/>
    </source>
</evidence>
<gene>
    <name evidence="16" type="ORF">R54876_GBNLAHCA_01430</name>
</gene>
<keyword evidence="17" id="KW-1185">Reference proteome</keyword>
<dbReference type="NCBIfam" id="NF004384">
    <property type="entry name" value="PRK05748.1"/>
    <property type="match status" value="1"/>
</dbReference>
<dbReference type="PANTHER" id="PTHR30153">
    <property type="entry name" value="REPLICATIVE DNA HELICASE DNAB"/>
    <property type="match status" value="1"/>
</dbReference>
<evidence type="ECO:0000313" key="17">
    <source>
        <dbReference type="Proteomes" id="UP001314241"/>
    </source>
</evidence>
<dbReference type="InterPro" id="IPR007692">
    <property type="entry name" value="DNA_helicase_DnaB"/>
</dbReference>
<comment type="catalytic activity">
    <reaction evidence="10 12">
        <text>ATP + H2O = ADP + phosphate + H(+)</text>
        <dbReference type="Rhea" id="RHEA:13065"/>
        <dbReference type="ChEBI" id="CHEBI:15377"/>
        <dbReference type="ChEBI" id="CHEBI:15378"/>
        <dbReference type="ChEBI" id="CHEBI:30616"/>
        <dbReference type="ChEBI" id="CHEBI:43474"/>
        <dbReference type="ChEBI" id="CHEBI:456216"/>
        <dbReference type="EC" id="5.6.2.3"/>
    </reaction>
</comment>
<keyword evidence="6 12" id="KW-0347">Helicase</keyword>
<dbReference type="Proteomes" id="UP001314241">
    <property type="component" value="Unassembled WGS sequence"/>
</dbReference>
<name>A0ABM9N6I9_9LACO</name>
<comment type="function">
    <text evidence="12">The main replicative DNA helicase, it participates in initiation and elongation during chromosome replication. Travels ahead of the DNA replisome, separating dsDNA into templates for DNA synthesis. A processive ATP-dependent 5'-3' DNA helicase it has DNA-dependent ATPase activity.</text>
</comment>
<evidence type="ECO:0000256" key="12">
    <source>
        <dbReference type="RuleBase" id="RU362085"/>
    </source>
</evidence>
<evidence type="ECO:0000256" key="10">
    <source>
        <dbReference type="ARBA" id="ARBA00048954"/>
    </source>
</evidence>
<feature type="region of interest" description="Disordered" evidence="14">
    <location>
        <begin position="421"/>
        <end position="446"/>
    </location>
</feature>
<protein>
    <recommendedName>
        <fullName evidence="11 12">Replicative DNA helicase</fullName>
        <ecNumber evidence="11 12">5.6.2.3</ecNumber>
    </recommendedName>
</protein>
<dbReference type="CDD" id="cd00984">
    <property type="entry name" value="DnaB_C"/>
    <property type="match status" value="1"/>
</dbReference>
<dbReference type="RefSeq" id="WP_349642393.1">
    <property type="nucleotide sequence ID" value="NZ_CAWVOH010000004.1"/>
</dbReference>
<evidence type="ECO:0000256" key="8">
    <source>
        <dbReference type="ARBA" id="ARBA00023125"/>
    </source>
</evidence>
<evidence type="ECO:0000256" key="9">
    <source>
        <dbReference type="ARBA" id="ARBA00023235"/>
    </source>
</evidence>
<dbReference type="SUPFAM" id="SSF48024">
    <property type="entry name" value="N-terminal domain of DnaB helicase"/>
    <property type="match status" value="1"/>
</dbReference>
<sequence length="498" mass="55029">MDNSLVSNEYRQAPQDIDAERAVLGSIFFDVNSESAMATASAVLEPSDFYRQAHQTIFKAMQLLVDEQRPIDMLTLQDKLNSMQQLENVGGMAYLAELSESTASAANLRHYADIVHEKAILRRMIETLTHTMTLAYDGSDNSEDLLEELGRKMDNLAENRSDDNLRAIKDVLREFQDNLDNAAENDSDVVGLASGYPDLDHLTHGFREDQMVVIGARPAVGKTAFVLNIAKNAAKNEKVPVVVFSLEMSAVDLVTRLVAAEGAIDSNHLTTGQMDRTDWQSLTVAMQSLAQMQIYLDDTPGIRMNQISAKLRKLEKDLLSQMTEDERDENPHPLGLVMIDYLGLIESGNTESRQQAVSEVSRQIKKLAKELHTPIIALAQLSRGVEQRQDKRPILSDLRESGSIEQDADIVAFLYREDYNRSDGGEDDGGYGASAGPDPRDEQDAVETEVILEKNRAGARGTVKLMFNKPTFKFSPMAPSFRDDGPAGAGANISNGFN</sequence>
<proteinExistence type="inferred from homology"/>
<dbReference type="InterPro" id="IPR007693">
    <property type="entry name" value="DNA_helicase_DnaB-like_N"/>
</dbReference>
<dbReference type="PANTHER" id="PTHR30153:SF2">
    <property type="entry name" value="REPLICATIVE DNA HELICASE"/>
    <property type="match status" value="1"/>
</dbReference>
<dbReference type="PROSITE" id="PS51199">
    <property type="entry name" value="SF4_HELICASE"/>
    <property type="match status" value="1"/>
</dbReference>
<dbReference type="EMBL" id="CAWVOH010000004">
    <property type="protein sequence ID" value="CAK8054847.1"/>
    <property type="molecule type" value="Genomic_DNA"/>
</dbReference>
<dbReference type="EC" id="5.6.2.3" evidence="11 12"/>
<evidence type="ECO:0000256" key="11">
    <source>
        <dbReference type="NCBIfam" id="TIGR00665"/>
    </source>
</evidence>
<dbReference type="GO" id="GO:0003678">
    <property type="term" value="F:DNA helicase activity"/>
    <property type="evidence" value="ECO:0007669"/>
    <property type="project" value="UniProtKB-EC"/>
</dbReference>
<keyword evidence="8 12" id="KW-0238">DNA-binding</keyword>
<reference evidence="16 17" key="1">
    <citation type="submission" date="2024-01" db="EMBL/GenBank/DDBJ databases">
        <authorList>
            <person name="Botero Cardona J."/>
        </authorList>
    </citation>
    <scope>NUCLEOTIDE SEQUENCE [LARGE SCALE GENOMIC DNA]</scope>
    <source>
        <strain evidence="16 17">LMG 33000</strain>
    </source>
</reference>
<evidence type="ECO:0000256" key="2">
    <source>
        <dbReference type="ARBA" id="ARBA00022515"/>
    </source>
</evidence>
<evidence type="ECO:0000256" key="1">
    <source>
        <dbReference type="ARBA" id="ARBA00008428"/>
    </source>
</evidence>
<dbReference type="Pfam" id="PF03796">
    <property type="entry name" value="DnaB_C"/>
    <property type="match status" value="1"/>
</dbReference>
<keyword evidence="4 12" id="KW-0547">Nucleotide-binding</keyword>
<evidence type="ECO:0000259" key="15">
    <source>
        <dbReference type="PROSITE" id="PS51199"/>
    </source>
</evidence>
<dbReference type="Gene3D" id="3.40.50.300">
    <property type="entry name" value="P-loop containing nucleotide triphosphate hydrolases"/>
    <property type="match status" value="1"/>
</dbReference>
<keyword evidence="2 12" id="KW-0639">Primosome</keyword>
<keyword evidence="5 12" id="KW-0378">Hydrolase</keyword>
<dbReference type="InterPro" id="IPR036185">
    <property type="entry name" value="DNA_heli_DnaB-like_N_sf"/>
</dbReference>
<dbReference type="NCBIfam" id="TIGR00665">
    <property type="entry name" value="DnaB"/>
    <property type="match status" value="1"/>
</dbReference>
<evidence type="ECO:0000256" key="7">
    <source>
        <dbReference type="ARBA" id="ARBA00022840"/>
    </source>
</evidence>
<accession>A0ABM9N6I9</accession>
<evidence type="ECO:0000256" key="14">
    <source>
        <dbReference type="SAM" id="MobiDB-lite"/>
    </source>
</evidence>
<dbReference type="Pfam" id="PF00772">
    <property type="entry name" value="DnaB"/>
    <property type="match status" value="1"/>
</dbReference>
<keyword evidence="3 12" id="KW-0235">DNA replication</keyword>
<evidence type="ECO:0000256" key="3">
    <source>
        <dbReference type="ARBA" id="ARBA00022705"/>
    </source>
</evidence>
<evidence type="ECO:0000313" key="16">
    <source>
        <dbReference type="EMBL" id="CAK8054847.1"/>
    </source>
</evidence>
<feature type="domain" description="SF4 helicase" evidence="15">
    <location>
        <begin position="185"/>
        <end position="481"/>
    </location>
</feature>
<comment type="similarity">
    <text evidence="1 12">Belongs to the helicase family. DnaB subfamily.</text>
</comment>
<dbReference type="InterPro" id="IPR007694">
    <property type="entry name" value="DNA_helicase_DnaB-like_C"/>
</dbReference>
<keyword evidence="7 12" id="KW-0067">ATP-binding</keyword>
<dbReference type="GO" id="GO:0016787">
    <property type="term" value="F:hydrolase activity"/>
    <property type="evidence" value="ECO:0007669"/>
    <property type="project" value="UniProtKB-KW"/>
</dbReference>
<comment type="caution">
    <text evidence="16">The sequence shown here is derived from an EMBL/GenBank/DDBJ whole genome shotgun (WGS) entry which is preliminary data.</text>
</comment>
<evidence type="ECO:0000256" key="13">
    <source>
        <dbReference type="SAM" id="Coils"/>
    </source>
</evidence>
<dbReference type="InterPro" id="IPR016136">
    <property type="entry name" value="DNA_helicase_N/primase_C"/>
</dbReference>